<comment type="caution">
    <text evidence="2">The sequence shown here is derived from an EMBL/GenBank/DDBJ whole genome shotgun (WGS) entry which is preliminary data.</text>
</comment>
<dbReference type="EMBL" id="JACXWY010000004">
    <property type="protein sequence ID" value="MBD3845583.1"/>
    <property type="molecule type" value="Genomic_DNA"/>
</dbReference>
<sequence>MQTFRTVAALLVASLLLSIAAARAEEVVDLGGGLFGGGRALLDKPAGKARAGLVLLTGGDGYVGIGSDGSVARDGNWIVRTRSAYLRSGIASITLDANADPAKAVEYMRAIAPRVIVVAMSRGALKVAGTLPARPDGIVFASSMLDEARGMIGDPGRLPPTLIIHHRQDTCRVTLPESAVAFQQWTGGKARLLWIDGGSSTGNPCQARAYHGFIGREGQVVSAIASFAGSLR</sequence>
<reference evidence="2" key="1">
    <citation type="submission" date="2020-09" db="EMBL/GenBank/DDBJ databases">
        <title>Bosea spartocytisi sp. nov. a root nodule endophyte of Spartocytisus supranubius in the high mountain ecosystem fo the Teide National Park (Canary Islands, Spain).</title>
        <authorList>
            <person name="Pulido-Suarez L."/>
            <person name="Peix A."/>
            <person name="Igual J.M."/>
            <person name="Socas-Perez N."/>
            <person name="Velazquez E."/>
            <person name="Flores-Felix J.D."/>
            <person name="Leon-Barrios M."/>
        </authorList>
    </citation>
    <scope>NUCLEOTIDE SEQUENCE</scope>
    <source>
        <strain evidence="2">SSUT16</strain>
    </source>
</reference>
<dbReference type="Proteomes" id="UP000619295">
    <property type="component" value="Unassembled WGS sequence"/>
</dbReference>
<keyword evidence="2" id="KW-0378">Hydrolase</keyword>
<feature type="signal peptide" evidence="1">
    <location>
        <begin position="1"/>
        <end position="24"/>
    </location>
</feature>
<dbReference type="InterPro" id="IPR029058">
    <property type="entry name" value="AB_hydrolase_fold"/>
</dbReference>
<dbReference type="GO" id="GO:0016787">
    <property type="term" value="F:hydrolase activity"/>
    <property type="evidence" value="ECO:0007669"/>
    <property type="project" value="UniProtKB-KW"/>
</dbReference>
<organism evidence="2 3">
    <name type="scientific">Bosea spartocytisi</name>
    <dbReference type="NCBI Taxonomy" id="2773451"/>
    <lineage>
        <taxon>Bacteria</taxon>
        <taxon>Pseudomonadati</taxon>
        <taxon>Pseudomonadota</taxon>
        <taxon>Alphaproteobacteria</taxon>
        <taxon>Hyphomicrobiales</taxon>
        <taxon>Boseaceae</taxon>
        <taxon>Bosea</taxon>
    </lineage>
</organism>
<evidence type="ECO:0000313" key="2">
    <source>
        <dbReference type="EMBL" id="MBD3845583.1"/>
    </source>
</evidence>
<accession>A0A927E6B3</accession>
<gene>
    <name evidence="2" type="ORF">IED13_07735</name>
</gene>
<dbReference type="SUPFAM" id="SSF53474">
    <property type="entry name" value="alpha/beta-Hydrolases"/>
    <property type="match status" value="1"/>
</dbReference>
<dbReference type="AlphaFoldDB" id="A0A927E6B3"/>
<feature type="chain" id="PRO_5037713470" evidence="1">
    <location>
        <begin position="25"/>
        <end position="232"/>
    </location>
</feature>
<name>A0A927E6B3_9HYPH</name>
<evidence type="ECO:0000256" key="1">
    <source>
        <dbReference type="SAM" id="SignalP"/>
    </source>
</evidence>
<protein>
    <submittedName>
        <fullName evidence="2">Alpha/beta hydrolase</fullName>
    </submittedName>
</protein>
<keyword evidence="3" id="KW-1185">Reference proteome</keyword>
<proteinExistence type="predicted"/>
<dbReference type="RefSeq" id="WP_191123843.1">
    <property type="nucleotide sequence ID" value="NZ_JACXWY010000004.1"/>
</dbReference>
<keyword evidence="1" id="KW-0732">Signal</keyword>
<evidence type="ECO:0000313" key="3">
    <source>
        <dbReference type="Proteomes" id="UP000619295"/>
    </source>
</evidence>